<feature type="compositionally biased region" description="Basic and acidic residues" evidence="1">
    <location>
        <begin position="1"/>
        <end position="20"/>
    </location>
</feature>
<name>A0AAV7LG01_PLEWA</name>
<evidence type="ECO:0000313" key="3">
    <source>
        <dbReference type="Proteomes" id="UP001066276"/>
    </source>
</evidence>
<dbReference type="EMBL" id="JANPWB010000015">
    <property type="protein sequence ID" value="KAJ1087718.1"/>
    <property type="molecule type" value="Genomic_DNA"/>
</dbReference>
<reference evidence="2" key="1">
    <citation type="journal article" date="2022" name="bioRxiv">
        <title>Sequencing and chromosome-scale assembly of the giantPleurodeles waltlgenome.</title>
        <authorList>
            <person name="Brown T."/>
            <person name="Elewa A."/>
            <person name="Iarovenko S."/>
            <person name="Subramanian E."/>
            <person name="Araus A.J."/>
            <person name="Petzold A."/>
            <person name="Susuki M."/>
            <person name="Suzuki K.-i.T."/>
            <person name="Hayashi T."/>
            <person name="Toyoda A."/>
            <person name="Oliveira C."/>
            <person name="Osipova E."/>
            <person name="Leigh N.D."/>
            <person name="Simon A."/>
            <person name="Yun M.H."/>
        </authorList>
    </citation>
    <scope>NUCLEOTIDE SEQUENCE</scope>
    <source>
        <strain evidence="2">20211129_DDA</strain>
        <tissue evidence="2">Liver</tissue>
    </source>
</reference>
<sequence length="80" mass="8675">MVAGNRKDDKPGRKECRQERGAPNGDIMGDRQRTRPTGTGQLGSLQCPVGNFQGMMRVGGVSQEATVHSCRPTTLPEEYA</sequence>
<organism evidence="2 3">
    <name type="scientific">Pleurodeles waltl</name>
    <name type="common">Iberian ribbed newt</name>
    <dbReference type="NCBI Taxonomy" id="8319"/>
    <lineage>
        <taxon>Eukaryota</taxon>
        <taxon>Metazoa</taxon>
        <taxon>Chordata</taxon>
        <taxon>Craniata</taxon>
        <taxon>Vertebrata</taxon>
        <taxon>Euteleostomi</taxon>
        <taxon>Amphibia</taxon>
        <taxon>Batrachia</taxon>
        <taxon>Caudata</taxon>
        <taxon>Salamandroidea</taxon>
        <taxon>Salamandridae</taxon>
        <taxon>Pleurodelinae</taxon>
        <taxon>Pleurodeles</taxon>
    </lineage>
</organism>
<proteinExistence type="predicted"/>
<evidence type="ECO:0000313" key="2">
    <source>
        <dbReference type="EMBL" id="KAJ1087718.1"/>
    </source>
</evidence>
<comment type="caution">
    <text evidence="2">The sequence shown here is derived from an EMBL/GenBank/DDBJ whole genome shotgun (WGS) entry which is preliminary data.</text>
</comment>
<accession>A0AAV7LG01</accession>
<feature type="region of interest" description="Disordered" evidence="1">
    <location>
        <begin position="1"/>
        <end position="45"/>
    </location>
</feature>
<gene>
    <name evidence="2" type="ORF">NDU88_000883</name>
</gene>
<dbReference type="AlphaFoldDB" id="A0AAV7LG01"/>
<keyword evidence="3" id="KW-1185">Reference proteome</keyword>
<dbReference type="Proteomes" id="UP001066276">
    <property type="component" value="Chromosome 11"/>
</dbReference>
<protein>
    <submittedName>
        <fullName evidence="2">Uncharacterized protein</fullName>
    </submittedName>
</protein>
<feature type="compositionally biased region" description="Polar residues" evidence="1">
    <location>
        <begin position="35"/>
        <end position="44"/>
    </location>
</feature>
<evidence type="ECO:0000256" key="1">
    <source>
        <dbReference type="SAM" id="MobiDB-lite"/>
    </source>
</evidence>